<dbReference type="Proteomes" id="UP000199308">
    <property type="component" value="Unassembled WGS sequence"/>
</dbReference>
<dbReference type="InterPro" id="IPR053196">
    <property type="entry name" value="Lipoprotein_YbaY-like"/>
</dbReference>
<gene>
    <name evidence="2" type="ORF">SAMN05660429_00079</name>
</gene>
<evidence type="ECO:0000313" key="3">
    <source>
        <dbReference type="Proteomes" id="UP000199308"/>
    </source>
</evidence>
<dbReference type="PANTHER" id="PTHR38013">
    <property type="entry name" value="GLYCOPROTEIN/POLYSACCHARIDE METABOLISM"/>
    <property type="match status" value="1"/>
</dbReference>
<evidence type="ECO:0000259" key="1">
    <source>
        <dbReference type="Pfam" id="PF03724"/>
    </source>
</evidence>
<dbReference type="PROSITE" id="PS51257">
    <property type="entry name" value="PROKAR_LIPOPROTEIN"/>
    <property type="match status" value="1"/>
</dbReference>
<dbReference type="InterPro" id="IPR039366">
    <property type="entry name" value="Pilotin"/>
</dbReference>
<dbReference type="EMBL" id="FOHK01000001">
    <property type="protein sequence ID" value="SES63987.1"/>
    <property type="molecule type" value="Genomic_DNA"/>
</dbReference>
<keyword evidence="3" id="KW-1185">Reference proteome</keyword>
<dbReference type="STRING" id="349064.SAMN05660429_00079"/>
<dbReference type="Gene3D" id="2.40.128.270">
    <property type="match status" value="1"/>
</dbReference>
<dbReference type="Pfam" id="PF09619">
    <property type="entry name" value="YscW"/>
    <property type="match status" value="1"/>
</dbReference>
<reference evidence="2 3" key="1">
    <citation type="submission" date="2016-10" db="EMBL/GenBank/DDBJ databases">
        <authorList>
            <person name="de Groot N.N."/>
        </authorList>
    </citation>
    <scope>NUCLEOTIDE SEQUENCE [LARGE SCALE GENOMIC DNA]</scope>
    <source>
        <strain evidence="2 3">DSM 19706</strain>
    </source>
</reference>
<dbReference type="Pfam" id="PF03724">
    <property type="entry name" value="META"/>
    <property type="match status" value="1"/>
</dbReference>
<dbReference type="AlphaFoldDB" id="A0A1H9Y561"/>
<name>A0A1H9Y561_THASX</name>
<organism evidence="2 3">
    <name type="scientific">Thalassotalea agarivorans</name>
    <name type="common">Thalassomonas agarivorans</name>
    <dbReference type="NCBI Taxonomy" id="349064"/>
    <lineage>
        <taxon>Bacteria</taxon>
        <taxon>Pseudomonadati</taxon>
        <taxon>Pseudomonadota</taxon>
        <taxon>Gammaproteobacteria</taxon>
        <taxon>Alteromonadales</taxon>
        <taxon>Colwelliaceae</taxon>
        <taxon>Thalassotalea</taxon>
    </lineage>
</organism>
<feature type="domain" description="DUF306" evidence="1">
    <location>
        <begin position="146"/>
        <end position="256"/>
    </location>
</feature>
<protein>
    <submittedName>
        <fullName evidence="2">Putative lipoprotein</fullName>
    </submittedName>
</protein>
<dbReference type="PANTHER" id="PTHR38013:SF1">
    <property type="entry name" value="GLYCOPROTEIN_POLYSACCHARIDE METABOLISM"/>
    <property type="match status" value="1"/>
</dbReference>
<accession>A0A1H9Y561</accession>
<sequence>MRRELLQSFLVAVLTVTLLGCGKAESPKGKEMKQVSVEVFYRERMLLPPNATLYVAIEDTSKMDVAATTLVSKTLSNLQAPPYLVTFDIDASRLDEKARYTIRAKIEVDGALSMINTQAYNAFDQSPVKVMVQSVARSQRRSKPDASFSNTYWKVLTIDEQPVVIGAGDKELSVTFTQQNIVRGYAGCNNFQGGYEVNGNTLTLAPMAAQLRSCAEEDVSTQELLFFTQLAKATQFSIDGDGMSLMDADGQTLITFAAVYLK</sequence>
<dbReference type="InterPro" id="IPR005184">
    <property type="entry name" value="DUF306_Meta_HslJ"/>
</dbReference>
<dbReference type="RefSeq" id="WP_093326717.1">
    <property type="nucleotide sequence ID" value="NZ_AP027363.1"/>
</dbReference>
<dbReference type="InterPro" id="IPR038670">
    <property type="entry name" value="HslJ-like_sf"/>
</dbReference>
<keyword evidence="2" id="KW-0449">Lipoprotein</keyword>
<dbReference type="OrthoDB" id="5348860at2"/>
<evidence type="ECO:0000313" key="2">
    <source>
        <dbReference type="EMBL" id="SES63987.1"/>
    </source>
</evidence>
<proteinExistence type="predicted"/>